<sequence>MNSKLLIGGLALFLLLPNLGCEKSAEKVLPTSQREAKRGHLSSLENFSESELSAFTATYDPTDAKSKEKAISTLDKAVKLFVSPKINTKLSESAQCVIDSDDTTGRVWVSSLSISRPREIPFYEQFMLICNAHPSPNGQEGMWDLFTKEGEISILY</sequence>
<accession>A0A134B8D3</accession>
<reference evidence="2" key="1">
    <citation type="submission" date="2016-01" db="EMBL/GenBank/DDBJ databases">
        <authorList>
            <person name="Mitreva M."/>
            <person name="Pepin K.H."/>
            <person name="Mihindukulasuriya K.A."/>
            <person name="Fulton R."/>
            <person name="Fronick C."/>
            <person name="O'Laughlin M."/>
            <person name="Miner T."/>
            <person name="Herter B."/>
            <person name="Rosa B.A."/>
            <person name="Cordes M."/>
            <person name="Tomlinson C."/>
            <person name="Wollam A."/>
            <person name="Palsikar V.B."/>
            <person name="Mardis E.R."/>
            <person name="Wilson R.K."/>
        </authorList>
    </citation>
    <scope>NUCLEOTIDE SEQUENCE [LARGE SCALE GENOMIC DNA]</scope>
    <source>
        <strain evidence="2">KA00683</strain>
    </source>
</reference>
<gene>
    <name evidence="1" type="ORF">HMPREF3185_01087</name>
</gene>
<proteinExistence type="predicted"/>
<dbReference type="EMBL" id="LSDK01000076">
    <property type="protein sequence ID" value="KXB76150.1"/>
    <property type="molecule type" value="Genomic_DNA"/>
</dbReference>
<organism evidence="1 2">
    <name type="scientific">Porphyromonas somerae</name>
    <dbReference type="NCBI Taxonomy" id="322095"/>
    <lineage>
        <taxon>Bacteria</taxon>
        <taxon>Pseudomonadati</taxon>
        <taxon>Bacteroidota</taxon>
        <taxon>Bacteroidia</taxon>
        <taxon>Bacteroidales</taxon>
        <taxon>Porphyromonadaceae</taxon>
        <taxon>Porphyromonas</taxon>
    </lineage>
</organism>
<keyword evidence="2" id="KW-1185">Reference proteome</keyword>
<dbReference type="STRING" id="322095.HMPREF3185_01087"/>
<protein>
    <submittedName>
        <fullName evidence="1">Uncharacterized protein</fullName>
    </submittedName>
</protein>
<evidence type="ECO:0000313" key="2">
    <source>
        <dbReference type="Proteomes" id="UP000070224"/>
    </source>
</evidence>
<comment type="caution">
    <text evidence="1">The sequence shown here is derived from an EMBL/GenBank/DDBJ whole genome shotgun (WGS) entry which is preliminary data.</text>
</comment>
<dbReference type="RefSeq" id="WP_060935403.1">
    <property type="nucleotide sequence ID" value="NZ_KQ960446.1"/>
</dbReference>
<dbReference type="PATRIC" id="fig|322095.3.peg.1071"/>
<dbReference type="Proteomes" id="UP000070224">
    <property type="component" value="Unassembled WGS sequence"/>
</dbReference>
<dbReference type="AlphaFoldDB" id="A0A134B8D3"/>
<name>A0A134B8D3_9PORP</name>
<evidence type="ECO:0000313" key="1">
    <source>
        <dbReference type="EMBL" id="KXB76150.1"/>
    </source>
</evidence>